<evidence type="ECO:0008006" key="4">
    <source>
        <dbReference type="Google" id="ProtNLM"/>
    </source>
</evidence>
<protein>
    <recommendedName>
        <fullName evidence="4">DUF4245 domain-containing protein</fullName>
    </recommendedName>
</protein>
<evidence type="ECO:0000256" key="1">
    <source>
        <dbReference type="SAM" id="Phobius"/>
    </source>
</evidence>
<dbReference type="Proteomes" id="UP001500457">
    <property type="component" value="Unassembled WGS sequence"/>
</dbReference>
<keyword evidence="1" id="KW-0472">Membrane</keyword>
<dbReference type="Pfam" id="PF14030">
    <property type="entry name" value="DUF4245"/>
    <property type="match status" value="1"/>
</dbReference>
<evidence type="ECO:0000313" key="2">
    <source>
        <dbReference type="EMBL" id="GAA4863477.1"/>
    </source>
</evidence>
<evidence type="ECO:0000313" key="3">
    <source>
        <dbReference type="Proteomes" id="UP001500457"/>
    </source>
</evidence>
<sequence length="199" mass="20706">MATSPSDPGARDPGPRSGPAALLRGFVVLGVAVLLLAGLLRACSFAPGQPEVDRNSLPRVDPAAELRRAQPSVGVPLRVPTLPPDWIAQSSDVVLVGPPGATAVPRAARVGWVTPEDEFARLVQSDADEVALVTSEAGDPTAAGTAEAGGRTWVTHTGRRGETLWVTDVDGVRLLVTGSAPVERFRQLAEATLVAPFVR</sequence>
<gene>
    <name evidence="2" type="ORF">GCM10023203_08950</name>
</gene>
<keyword evidence="1" id="KW-1133">Transmembrane helix</keyword>
<dbReference type="EMBL" id="BAABHQ010000002">
    <property type="protein sequence ID" value="GAA4863477.1"/>
    <property type="molecule type" value="Genomic_DNA"/>
</dbReference>
<keyword evidence="3" id="KW-1185">Reference proteome</keyword>
<dbReference type="InterPro" id="IPR025339">
    <property type="entry name" value="DUF4245"/>
</dbReference>
<dbReference type="RefSeq" id="WP_274229520.1">
    <property type="nucleotide sequence ID" value="NZ_BAABHQ010000002.1"/>
</dbReference>
<comment type="caution">
    <text evidence="2">The sequence shown here is derived from an EMBL/GenBank/DDBJ whole genome shotgun (WGS) entry which is preliminary data.</text>
</comment>
<name>A0ABP9DXY8_9PSEU</name>
<organism evidence="2 3">
    <name type="scientific">Actinomycetospora straminea</name>
    <dbReference type="NCBI Taxonomy" id="663607"/>
    <lineage>
        <taxon>Bacteria</taxon>
        <taxon>Bacillati</taxon>
        <taxon>Actinomycetota</taxon>
        <taxon>Actinomycetes</taxon>
        <taxon>Pseudonocardiales</taxon>
        <taxon>Pseudonocardiaceae</taxon>
        <taxon>Actinomycetospora</taxon>
    </lineage>
</organism>
<proteinExistence type="predicted"/>
<feature type="transmembrane region" description="Helical" evidence="1">
    <location>
        <begin position="21"/>
        <end position="40"/>
    </location>
</feature>
<reference evidence="3" key="1">
    <citation type="journal article" date="2019" name="Int. J. Syst. Evol. Microbiol.">
        <title>The Global Catalogue of Microorganisms (GCM) 10K type strain sequencing project: providing services to taxonomists for standard genome sequencing and annotation.</title>
        <authorList>
            <consortium name="The Broad Institute Genomics Platform"/>
            <consortium name="The Broad Institute Genome Sequencing Center for Infectious Disease"/>
            <person name="Wu L."/>
            <person name="Ma J."/>
        </authorList>
    </citation>
    <scope>NUCLEOTIDE SEQUENCE [LARGE SCALE GENOMIC DNA]</scope>
    <source>
        <strain evidence="3">JCM 17983</strain>
    </source>
</reference>
<keyword evidence="1" id="KW-0812">Transmembrane</keyword>
<accession>A0ABP9DXY8</accession>